<proteinExistence type="predicted"/>
<name>A0A084Y6X1_9PROT</name>
<dbReference type="AlphaFoldDB" id="A0A084Y6X1"/>
<comment type="caution">
    <text evidence="1">The sequence shown here is derived from an EMBL/GenBank/DDBJ whole genome shotgun (WGS) entry which is preliminary data.</text>
</comment>
<dbReference type="EMBL" id="JDVG02000699">
    <property type="protein sequence ID" value="KFB70465.1"/>
    <property type="molecule type" value="Genomic_DNA"/>
</dbReference>
<evidence type="ECO:0000313" key="2">
    <source>
        <dbReference type="Proteomes" id="UP000020077"/>
    </source>
</evidence>
<reference evidence="1 2" key="1">
    <citation type="submission" date="2014-02" db="EMBL/GenBank/DDBJ databases">
        <title>Expanding our view of genomic diversity in Candidatus Accumulibacter clades.</title>
        <authorList>
            <person name="Skennerton C.T."/>
            <person name="Barr J.J."/>
            <person name="Slater F.R."/>
            <person name="Bond P.L."/>
            <person name="Tyson G.W."/>
        </authorList>
    </citation>
    <scope>NUCLEOTIDE SEQUENCE [LARGE SCALE GENOMIC DNA]</scope>
    <source>
        <strain evidence="2">BA-91</strain>
    </source>
</reference>
<protein>
    <submittedName>
        <fullName evidence="1">Uncharacterized protein</fullName>
    </submittedName>
</protein>
<evidence type="ECO:0000313" key="1">
    <source>
        <dbReference type="EMBL" id="KFB70465.1"/>
    </source>
</evidence>
<dbReference type="PROSITE" id="PS51257">
    <property type="entry name" value="PROKAR_LIPOPROTEIN"/>
    <property type="match status" value="1"/>
</dbReference>
<sequence length="180" mass="19761">MSMRVPAGFLLLILLSGCGNVDWYLRPRPDSSHVSDYSFKESQNPMPSVEPLRAAVIAGAVGYSVKEYAGNAAYLGLAVAAAVAAYAIYDPLAPNWTIEERMLDADTYRISMRAKSFRTGGDGESGLIFKRRALQLQRERGVPAYRILDYSEGIDSSTPFTHRFAEGVIQLVRADPPKTP</sequence>
<accession>A0A084Y6X1</accession>
<dbReference type="Proteomes" id="UP000020077">
    <property type="component" value="Unassembled WGS sequence"/>
</dbReference>
<organism evidence="1 2">
    <name type="scientific">Candidatus Accumulibacter phosphatis</name>
    <dbReference type="NCBI Taxonomy" id="327160"/>
    <lineage>
        <taxon>Bacteria</taxon>
        <taxon>Pseudomonadati</taxon>
        <taxon>Pseudomonadota</taxon>
        <taxon>Betaproteobacteria</taxon>
        <taxon>Candidatus Accumulibacter</taxon>
    </lineage>
</organism>
<gene>
    <name evidence="1" type="ORF">AW09_004438</name>
</gene>